<protein>
    <submittedName>
        <fullName evidence="2">Uncharacterized protein</fullName>
    </submittedName>
</protein>
<name>A0A7J8SLT7_GOSDV</name>
<accession>A0A7J8SLT7</accession>
<gene>
    <name evidence="2" type="ORF">Godav_004158</name>
</gene>
<proteinExistence type="predicted"/>
<evidence type="ECO:0000313" key="3">
    <source>
        <dbReference type="Proteomes" id="UP000593561"/>
    </source>
</evidence>
<comment type="caution">
    <text evidence="2">The sequence shown here is derived from an EMBL/GenBank/DDBJ whole genome shotgun (WGS) entry which is preliminary data.</text>
</comment>
<evidence type="ECO:0000256" key="1">
    <source>
        <dbReference type="SAM" id="MobiDB-lite"/>
    </source>
</evidence>
<dbReference type="Proteomes" id="UP000593561">
    <property type="component" value="Unassembled WGS sequence"/>
</dbReference>
<reference evidence="2 3" key="1">
    <citation type="journal article" date="2019" name="Genome Biol. Evol.">
        <title>Insights into the evolution of the New World diploid cottons (Gossypium, subgenus Houzingenia) based on genome sequencing.</title>
        <authorList>
            <person name="Grover C.E."/>
            <person name="Arick M.A. 2nd"/>
            <person name="Thrash A."/>
            <person name="Conover J.L."/>
            <person name="Sanders W.S."/>
            <person name="Peterson D.G."/>
            <person name="Frelichowski J.E."/>
            <person name="Scheffler J.A."/>
            <person name="Scheffler B.E."/>
            <person name="Wendel J.F."/>
        </authorList>
    </citation>
    <scope>NUCLEOTIDE SEQUENCE [LARGE SCALE GENOMIC DNA]</scope>
    <source>
        <strain evidence="2">27</strain>
        <tissue evidence="2">Leaf</tissue>
    </source>
</reference>
<sequence length="21" mass="2498">MKYGNHETRLRKRASETSMAM</sequence>
<dbReference type="AlphaFoldDB" id="A0A7J8SLT7"/>
<organism evidence="2 3">
    <name type="scientific">Gossypium davidsonii</name>
    <name type="common">Davidson's cotton</name>
    <name type="synonym">Gossypium klotzschianum subsp. davidsonii</name>
    <dbReference type="NCBI Taxonomy" id="34287"/>
    <lineage>
        <taxon>Eukaryota</taxon>
        <taxon>Viridiplantae</taxon>
        <taxon>Streptophyta</taxon>
        <taxon>Embryophyta</taxon>
        <taxon>Tracheophyta</taxon>
        <taxon>Spermatophyta</taxon>
        <taxon>Magnoliopsida</taxon>
        <taxon>eudicotyledons</taxon>
        <taxon>Gunneridae</taxon>
        <taxon>Pentapetalae</taxon>
        <taxon>rosids</taxon>
        <taxon>malvids</taxon>
        <taxon>Malvales</taxon>
        <taxon>Malvaceae</taxon>
        <taxon>Malvoideae</taxon>
        <taxon>Gossypium</taxon>
    </lineage>
</organism>
<keyword evidence="3" id="KW-1185">Reference proteome</keyword>
<feature type="region of interest" description="Disordered" evidence="1">
    <location>
        <begin position="1"/>
        <end position="21"/>
    </location>
</feature>
<dbReference type="EMBL" id="JABFAC010000010">
    <property type="protein sequence ID" value="MBA0626502.1"/>
    <property type="molecule type" value="Genomic_DNA"/>
</dbReference>
<evidence type="ECO:0000313" key="2">
    <source>
        <dbReference type="EMBL" id="MBA0626502.1"/>
    </source>
</evidence>